<dbReference type="GO" id="GO:0008270">
    <property type="term" value="F:zinc ion binding"/>
    <property type="evidence" value="ECO:0007669"/>
    <property type="project" value="UniProtKB-KW"/>
</dbReference>
<dbReference type="Proteomes" id="UP000765509">
    <property type="component" value="Unassembled WGS sequence"/>
</dbReference>
<dbReference type="SMART" id="SM00343">
    <property type="entry name" value="ZnF_C2HC"/>
    <property type="match status" value="1"/>
</dbReference>
<dbReference type="AlphaFoldDB" id="A0A9Q3EDP0"/>
<dbReference type="EMBL" id="AVOT02025636">
    <property type="protein sequence ID" value="MBW0517033.1"/>
    <property type="molecule type" value="Genomic_DNA"/>
</dbReference>
<dbReference type="InterPro" id="IPR054722">
    <property type="entry name" value="PolX-like_BBD"/>
</dbReference>
<feature type="region of interest" description="Disordered" evidence="3">
    <location>
        <begin position="77"/>
        <end position="102"/>
    </location>
</feature>
<comment type="caution">
    <text evidence="5">The sequence shown here is derived from an EMBL/GenBank/DDBJ whole genome shotgun (WGS) entry which is preliminary data.</text>
</comment>
<evidence type="ECO:0000313" key="6">
    <source>
        <dbReference type="Proteomes" id="UP000765509"/>
    </source>
</evidence>
<keyword evidence="1" id="KW-0507">mRNA processing</keyword>
<accession>A0A9Q3EDP0</accession>
<dbReference type="GO" id="GO:0006397">
    <property type="term" value="P:mRNA processing"/>
    <property type="evidence" value="ECO:0007669"/>
    <property type="project" value="UniProtKB-KW"/>
</dbReference>
<dbReference type="PROSITE" id="PS50158">
    <property type="entry name" value="ZF_CCHC"/>
    <property type="match status" value="1"/>
</dbReference>
<evidence type="ECO:0000256" key="3">
    <source>
        <dbReference type="SAM" id="MobiDB-lite"/>
    </source>
</evidence>
<sequence length="246" mass="27140">MGPINSNTLTTLAIFYAVPTMKHHITAAINTLMATDPNLAVRPEDLLNMIRQINTALPSFDHSTEIARINAASRFGKKNISHNPGENRQYASHNRPMPTKSQSHVKKARNYNANNPCHYCGEVGHWSPECPIKARATNARNWYHQPTATLASMGIVPTLEGDDALLDLGAKHLVVGNISLFTSLKPTDMVLSVASSHSFQVNGIGEIKLRTTEGFLTVKNVLYCKHILGTILLLGHLLNENFEVHF</sequence>
<dbReference type="Pfam" id="PF00098">
    <property type="entry name" value="zf-CCHC"/>
    <property type="match status" value="1"/>
</dbReference>
<dbReference type="GO" id="GO:0003676">
    <property type="term" value="F:nucleic acid binding"/>
    <property type="evidence" value="ECO:0007669"/>
    <property type="project" value="InterPro"/>
</dbReference>
<dbReference type="Pfam" id="PF22936">
    <property type="entry name" value="Pol_BBD"/>
    <property type="match status" value="1"/>
</dbReference>
<feature type="domain" description="CCHC-type" evidence="4">
    <location>
        <begin position="117"/>
        <end position="131"/>
    </location>
</feature>
<dbReference type="InterPro" id="IPR001878">
    <property type="entry name" value="Znf_CCHC"/>
</dbReference>
<dbReference type="SUPFAM" id="SSF57756">
    <property type="entry name" value="Retrovirus zinc finger-like domains"/>
    <property type="match status" value="1"/>
</dbReference>
<keyword evidence="2" id="KW-0479">Metal-binding</keyword>
<gene>
    <name evidence="5" type="ORF">O181_056748</name>
</gene>
<dbReference type="InterPro" id="IPR036875">
    <property type="entry name" value="Znf_CCHC_sf"/>
</dbReference>
<proteinExistence type="predicted"/>
<evidence type="ECO:0000256" key="1">
    <source>
        <dbReference type="ARBA" id="ARBA00022664"/>
    </source>
</evidence>
<feature type="compositionally biased region" description="Polar residues" evidence="3">
    <location>
        <begin position="81"/>
        <end position="92"/>
    </location>
</feature>
<name>A0A9Q3EDP0_9BASI</name>
<organism evidence="5 6">
    <name type="scientific">Austropuccinia psidii MF-1</name>
    <dbReference type="NCBI Taxonomy" id="1389203"/>
    <lineage>
        <taxon>Eukaryota</taxon>
        <taxon>Fungi</taxon>
        <taxon>Dikarya</taxon>
        <taxon>Basidiomycota</taxon>
        <taxon>Pucciniomycotina</taxon>
        <taxon>Pucciniomycetes</taxon>
        <taxon>Pucciniales</taxon>
        <taxon>Sphaerophragmiaceae</taxon>
        <taxon>Austropuccinia</taxon>
    </lineage>
</organism>
<reference evidence="5" key="1">
    <citation type="submission" date="2021-03" db="EMBL/GenBank/DDBJ databases">
        <title>Draft genome sequence of rust myrtle Austropuccinia psidii MF-1, a brazilian biotype.</title>
        <authorList>
            <person name="Quecine M.C."/>
            <person name="Pachon D.M.R."/>
            <person name="Bonatelli M.L."/>
            <person name="Correr F.H."/>
            <person name="Franceschini L.M."/>
            <person name="Leite T.F."/>
            <person name="Margarido G.R.A."/>
            <person name="Almeida C.A."/>
            <person name="Ferrarezi J.A."/>
            <person name="Labate C.A."/>
        </authorList>
    </citation>
    <scope>NUCLEOTIDE SEQUENCE</scope>
    <source>
        <strain evidence="5">MF-1</strain>
    </source>
</reference>
<keyword evidence="2" id="KW-0862">Zinc</keyword>
<evidence type="ECO:0000313" key="5">
    <source>
        <dbReference type="EMBL" id="MBW0517033.1"/>
    </source>
</evidence>
<evidence type="ECO:0000256" key="2">
    <source>
        <dbReference type="PROSITE-ProRule" id="PRU00047"/>
    </source>
</evidence>
<keyword evidence="6" id="KW-1185">Reference proteome</keyword>
<protein>
    <recommendedName>
        <fullName evidence="4">CCHC-type domain-containing protein</fullName>
    </recommendedName>
</protein>
<evidence type="ECO:0000259" key="4">
    <source>
        <dbReference type="PROSITE" id="PS50158"/>
    </source>
</evidence>
<keyword evidence="2" id="KW-0863">Zinc-finger</keyword>
<dbReference type="Gene3D" id="4.10.60.10">
    <property type="entry name" value="Zinc finger, CCHC-type"/>
    <property type="match status" value="1"/>
</dbReference>